<protein>
    <submittedName>
        <fullName evidence="1">Uncharacterized protein</fullName>
    </submittedName>
</protein>
<reference evidence="1" key="2">
    <citation type="journal article" date="2015" name="Fish Shellfish Immunol.">
        <title>Early steps in the European eel (Anguilla anguilla)-Vibrio vulnificus interaction in the gills: Role of the RtxA13 toxin.</title>
        <authorList>
            <person name="Callol A."/>
            <person name="Pajuelo D."/>
            <person name="Ebbesson L."/>
            <person name="Teles M."/>
            <person name="MacKenzie S."/>
            <person name="Amaro C."/>
        </authorList>
    </citation>
    <scope>NUCLEOTIDE SEQUENCE</scope>
</reference>
<proteinExistence type="predicted"/>
<name>A0A0E9RSE7_ANGAN</name>
<accession>A0A0E9RSE7</accession>
<sequence>MTQEKVQHSFSTCLKLISYLTFPLNLRSRSAMGNPAVEHHHIPVATLVKFNQPKVM</sequence>
<dbReference type="AlphaFoldDB" id="A0A0E9RSE7"/>
<dbReference type="EMBL" id="GBXM01076850">
    <property type="protein sequence ID" value="JAH31727.1"/>
    <property type="molecule type" value="Transcribed_RNA"/>
</dbReference>
<reference evidence="1" key="1">
    <citation type="submission" date="2014-11" db="EMBL/GenBank/DDBJ databases">
        <authorList>
            <person name="Amaro Gonzalez C."/>
        </authorList>
    </citation>
    <scope>NUCLEOTIDE SEQUENCE</scope>
</reference>
<evidence type="ECO:0000313" key="1">
    <source>
        <dbReference type="EMBL" id="JAH31727.1"/>
    </source>
</evidence>
<organism evidence="1">
    <name type="scientific">Anguilla anguilla</name>
    <name type="common">European freshwater eel</name>
    <name type="synonym">Muraena anguilla</name>
    <dbReference type="NCBI Taxonomy" id="7936"/>
    <lineage>
        <taxon>Eukaryota</taxon>
        <taxon>Metazoa</taxon>
        <taxon>Chordata</taxon>
        <taxon>Craniata</taxon>
        <taxon>Vertebrata</taxon>
        <taxon>Euteleostomi</taxon>
        <taxon>Actinopterygii</taxon>
        <taxon>Neopterygii</taxon>
        <taxon>Teleostei</taxon>
        <taxon>Anguilliformes</taxon>
        <taxon>Anguillidae</taxon>
        <taxon>Anguilla</taxon>
    </lineage>
</organism>